<proteinExistence type="predicted"/>
<comment type="caution">
    <text evidence="1">The sequence shown here is derived from an EMBL/GenBank/DDBJ whole genome shotgun (WGS) entry which is preliminary data.</text>
</comment>
<dbReference type="SUPFAM" id="SSF51905">
    <property type="entry name" value="FAD/NAD(P)-binding domain"/>
    <property type="match status" value="1"/>
</dbReference>
<dbReference type="EMBL" id="SWCJ01000014">
    <property type="protein sequence ID" value="TKB52786.1"/>
    <property type="molecule type" value="Genomic_DNA"/>
</dbReference>
<dbReference type="InterPro" id="IPR036188">
    <property type="entry name" value="FAD/NAD-bd_sf"/>
</dbReference>
<dbReference type="AlphaFoldDB" id="A0A4U1BKN9"/>
<dbReference type="Gene3D" id="3.50.50.60">
    <property type="entry name" value="FAD/NAD(P)-binding domain"/>
    <property type="match status" value="1"/>
</dbReference>
<evidence type="ECO:0000313" key="2">
    <source>
        <dbReference type="Proteomes" id="UP000305675"/>
    </source>
</evidence>
<dbReference type="PANTHER" id="PTHR43747:SF1">
    <property type="entry name" value="SLR1998 PROTEIN"/>
    <property type="match status" value="1"/>
</dbReference>
<dbReference type="OrthoDB" id="6310849at2"/>
<dbReference type="Gene3D" id="3.30.9.100">
    <property type="match status" value="1"/>
</dbReference>
<dbReference type="PRINTS" id="PR00420">
    <property type="entry name" value="RNGMNOXGNASE"/>
</dbReference>
<name>A0A4U1BKN9_9GAMM</name>
<reference evidence="1 2" key="1">
    <citation type="submission" date="2019-04" db="EMBL/GenBank/DDBJ databases">
        <authorList>
            <person name="Hwang J.C."/>
        </authorList>
    </citation>
    <scope>NUCLEOTIDE SEQUENCE [LARGE SCALE GENOMIC DNA]</scope>
    <source>
        <strain evidence="1 2">IMCC35002</strain>
    </source>
</reference>
<dbReference type="GO" id="GO:0004497">
    <property type="term" value="F:monooxygenase activity"/>
    <property type="evidence" value="ECO:0007669"/>
    <property type="project" value="InterPro"/>
</dbReference>
<gene>
    <name evidence="1" type="ORF">FCL42_15875</name>
</gene>
<dbReference type="Pfam" id="PF04820">
    <property type="entry name" value="Trp_halogenase"/>
    <property type="match status" value="2"/>
</dbReference>
<dbReference type="InterPro" id="IPR006905">
    <property type="entry name" value="Flavin_halogenase"/>
</dbReference>
<evidence type="ECO:0000313" key="1">
    <source>
        <dbReference type="EMBL" id="TKB52786.1"/>
    </source>
</evidence>
<dbReference type="PANTHER" id="PTHR43747">
    <property type="entry name" value="FAD-BINDING PROTEIN"/>
    <property type="match status" value="1"/>
</dbReference>
<dbReference type="InterPro" id="IPR050816">
    <property type="entry name" value="Flavin-dep_Halogenase_NPB"/>
</dbReference>
<dbReference type="Proteomes" id="UP000305675">
    <property type="component" value="Unassembled WGS sequence"/>
</dbReference>
<sequence length="372" mass="41354">MRWRCVVVNQQRDNCLIHCDIAVIGAGPAGTVAAAILARCHVNVVIVDPLELSTHKVGESVPSAMAALLSATDFDGLDECHHMPISGSETLWCDERLSQDAFTQPGGMGWRLDRCRFEQQLLTKAMAAGANAHQGRLQAATRQSEQWQLTLDDGQRLQAAFVIDASGRNGALVRLLGVERQTTSPLMAAWSLSEAVKDGHAAVGKTLIESDETGWWYGAQLPSRKWLAIYHTHMPQAKRLRQTDGLWRSQLSDTALISQFIDPSLFDPSALTLSDARGGYLKQAYGDGWAACGDAALSFDPISSQGIFNAMATAHQLATTYLNAQPQEDGLQWQRYQHQLNRIYRAYHQRRQGFYLRAMQHYDSEFWKHQCA</sequence>
<evidence type="ECO:0008006" key="3">
    <source>
        <dbReference type="Google" id="ProtNLM"/>
    </source>
</evidence>
<accession>A0A4U1BKN9</accession>
<keyword evidence="2" id="KW-1185">Reference proteome</keyword>
<organism evidence="1 2">
    <name type="scientific">Ferrimonas aestuarii</name>
    <dbReference type="NCBI Taxonomy" id="2569539"/>
    <lineage>
        <taxon>Bacteria</taxon>
        <taxon>Pseudomonadati</taxon>
        <taxon>Pseudomonadota</taxon>
        <taxon>Gammaproteobacteria</taxon>
        <taxon>Alteromonadales</taxon>
        <taxon>Ferrimonadaceae</taxon>
        <taxon>Ferrimonas</taxon>
    </lineage>
</organism>
<protein>
    <recommendedName>
        <fullName evidence="3">Dehydrogenase (Flavoprotein)</fullName>
    </recommendedName>
</protein>